<comment type="caution">
    <text evidence="3">The sequence shown here is derived from an EMBL/GenBank/DDBJ whole genome shotgun (WGS) entry which is preliminary data.</text>
</comment>
<evidence type="ECO:0000313" key="4">
    <source>
        <dbReference type="Proteomes" id="UP000545761"/>
    </source>
</evidence>
<dbReference type="AlphaFoldDB" id="A0A7W0DM24"/>
<evidence type="ECO:0000259" key="2">
    <source>
        <dbReference type="Pfam" id="PF02371"/>
    </source>
</evidence>
<accession>A0A7W0DM24</accession>
<dbReference type="PANTHER" id="PTHR33055:SF15">
    <property type="entry name" value="TRANSPOSASE-RELATED"/>
    <property type="match status" value="1"/>
</dbReference>
<proteinExistence type="predicted"/>
<dbReference type="EMBL" id="JACEHE010000008">
    <property type="protein sequence ID" value="MBA2947235.1"/>
    <property type="molecule type" value="Genomic_DNA"/>
</dbReference>
<sequence>MDVVVARCAGLDVHRDTVVATVRWPGRRKNSRGQETRTYPTTQRGLAELSDWLLLEQVELVGMEATGIYWKPVFSALEERFTCWLLNAQHMHNVPGRKTDVADSVWIAQLLEHGLVRPSFVPPREMRDLRDLTRSRTAVAQERARMIQRLEKVLQDAGIKLTSVASQAYSKSARAILDALVEGERDPKVLASLVKGRLRSKRERLEEALGHRFRVEHHGVLARRLLANLDTLDAAITELDTEIARRLEPHQPMLDLLCTIPGVGPKTVQVLVAEIGLDMSIFPSSGHLASWAGICPGNNASGGKRRSGRTRPGSRWLKQALTEAAWGAARAKGTYLAAHHAQIRGRAGRYKAIGATRHDIIVAYWHIAHDRVPFRELGADWVSRRYSPEHRARRLIAQLEELGLSVTTKPAE</sequence>
<dbReference type="Proteomes" id="UP000545761">
    <property type="component" value="Unassembled WGS sequence"/>
</dbReference>
<dbReference type="InterPro" id="IPR003346">
    <property type="entry name" value="Transposase_20"/>
</dbReference>
<dbReference type="GO" id="GO:0003677">
    <property type="term" value="F:DNA binding"/>
    <property type="evidence" value="ECO:0007669"/>
    <property type="project" value="InterPro"/>
</dbReference>
<name>A0A7W0DM24_9ACTN</name>
<organism evidence="3 4">
    <name type="scientific">Streptomyces himalayensis subsp. himalayensis</name>
    <dbReference type="NCBI Taxonomy" id="2756131"/>
    <lineage>
        <taxon>Bacteria</taxon>
        <taxon>Bacillati</taxon>
        <taxon>Actinomycetota</taxon>
        <taxon>Actinomycetes</taxon>
        <taxon>Kitasatosporales</taxon>
        <taxon>Streptomycetaceae</taxon>
        <taxon>Streptomyces</taxon>
        <taxon>Streptomyces himalayensis</taxon>
    </lineage>
</organism>
<protein>
    <submittedName>
        <fullName evidence="3">IS110 family transposase</fullName>
    </submittedName>
</protein>
<dbReference type="Pfam" id="PF01548">
    <property type="entry name" value="DEDD_Tnp_IS110"/>
    <property type="match status" value="1"/>
</dbReference>
<reference evidence="3 4" key="1">
    <citation type="submission" date="2020-07" db="EMBL/GenBank/DDBJ databases">
        <title>Streptomyces isolated from Indian soil.</title>
        <authorList>
            <person name="Mandal S."/>
            <person name="Maiti P.K."/>
        </authorList>
    </citation>
    <scope>NUCLEOTIDE SEQUENCE [LARGE SCALE GENOMIC DNA]</scope>
    <source>
        <strain evidence="3 4">PSKA28</strain>
    </source>
</reference>
<gene>
    <name evidence="3" type="ORF">H1D24_15880</name>
</gene>
<dbReference type="GO" id="GO:0006313">
    <property type="term" value="P:DNA transposition"/>
    <property type="evidence" value="ECO:0007669"/>
    <property type="project" value="InterPro"/>
</dbReference>
<feature type="domain" description="Transposase IS110-like N-terminal" evidence="1">
    <location>
        <begin position="9"/>
        <end position="156"/>
    </location>
</feature>
<dbReference type="Pfam" id="PF02371">
    <property type="entry name" value="Transposase_20"/>
    <property type="match status" value="1"/>
</dbReference>
<evidence type="ECO:0000259" key="1">
    <source>
        <dbReference type="Pfam" id="PF01548"/>
    </source>
</evidence>
<feature type="domain" description="Transposase IS116/IS110/IS902 C-terminal" evidence="2">
    <location>
        <begin position="255"/>
        <end position="336"/>
    </location>
</feature>
<dbReference type="InterPro" id="IPR002525">
    <property type="entry name" value="Transp_IS110-like_N"/>
</dbReference>
<dbReference type="InterPro" id="IPR047650">
    <property type="entry name" value="Transpos_IS110"/>
</dbReference>
<evidence type="ECO:0000313" key="3">
    <source>
        <dbReference type="EMBL" id="MBA2947235.1"/>
    </source>
</evidence>
<dbReference type="GO" id="GO:0004803">
    <property type="term" value="F:transposase activity"/>
    <property type="evidence" value="ECO:0007669"/>
    <property type="project" value="InterPro"/>
</dbReference>
<dbReference type="PANTHER" id="PTHR33055">
    <property type="entry name" value="TRANSPOSASE FOR INSERTION SEQUENCE ELEMENT IS1111A"/>
    <property type="match status" value="1"/>
</dbReference>
<dbReference type="NCBIfam" id="NF033542">
    <property type="entry name" value="transpos_IS110"/>
    <property type="match status" value="1"/>
</dbReference>